<feature type="transmembrane region" description="Helical" evidence="7">
    <location>
        <begin position="414"/>
        <end position="436"/>
    </location>
</feature>
<evidence type="ECO:0000313" key="9">
    <source>
        <dbReference type="EMBL" id="MDR6939273.1"/>
    </source>
</evidence>
<proteinExistence type="inferred from homology"/>
<evidence type="ECO:0000256" key="1">
    <source>
        <dbReference type="ARBA" id="ARBA00004127"/>
    </source>
</evidence>
<feature type="transmembrane region" description="Helical" evidence="7">
    <location>
        <begin position="173"/>
        <end position="193"/>
    </location>
</feature>
<feature type="transmembrane region" description="Helical" evidence="7">
    <location>
        <begin position="456"/>
        <end position="475"/>
    </location>
</feature>
<keyword evidence="5 7" id="KW-0472">Membrane</keyword>
<dbReference type="NCBIfam" id="NF004500">
    <property type="entry name" value="PRK05846.1-4"/>
    <property type="match status" value="1"/>
</dbReference>
<feature type="transmembrane region" description="Helical" evidence="7">
    <location>
        <begin position="287"/>
        <end position="305"/>
    </location>
</feature>
<evidence type="ECO:0000256" key="4">
    <source>
        <dbReference type="ARBA" id="ARBA00022989"/>
    </source>
</evidence>
<dbReference type="PRINTS" id="PR01437">
    <property type="entry name" value="NUOXDRDTASE4"/>
</dbReference>
<name>A0ABU1T1P1_9ACTO</name>
<sequence length="518" mass="55116">MQSATPALPWLSILILLPLLGALIIALVKPFAKTAKLIALVCSILVFAVFSAVIFGSFNFADPGSVQLIEKYAWIPQIGASLAWGVNGMGLVMIALATFLVPLVIGASWNDLDKAQERGYFAWILALESIMIALFAARDIFLFYILFEAMIVPMYFLIGNYGGKERKHAAMKFLLYSLFGGLIMLLGVIAIFLEGPGGPGGYHLEILIDGLNLPAQTQLWIFVAFFIAFAIKAPMWPVHTWLPDTTAQATAGTSTLLVGVLDKLGTYGMIAICLPLFPAAAKQAAPIIIALAIISILWGALMAIGSDNLYRLVAYTSVSHFGFIVLGIFSGSALAITGAILYMVAHGVGTAGLFLIVRFLELRGGSPAISAYGGWQRVTPVLAGIFLVVGLATIALPGLSGFVPEYLVLMGTYAVAPVPAIFAVIGVVLAAVYILLPYQRIFTGAQPQQQVSDLNLREKTVMGILIAAMLMLGFYPQPVITVIDPVAAQTASVFSMNPGAVQEDPALETPESSEGANK</sequence>
<gene>
    <name evidence="9" type="ORF">J2S36_000816</name>
</gene>
<dbReference type="PANTHER" id="PTHR43507">
    <property type="entry name" value="NADH-UBIQUINONE OXIDOREDUCTASE CHAIN 4"/>
    <property type="match status" value="1"/>
</dbReference>
<keyword evidence="3 6" id="KW-0812">Transmembrane</keyword>
<dbReference type="RefSeq" id="WP_309955833.1">
    <property type="nucleotide sequence ID" value="NZ_CP136414.1"/>
</dbReference>
<feature type="transmembrane region" description="Helical" evidence="7">
    <location>
        <begin position="264"/>
        <end position="281"/>
    </location>
</feature>
<evidence type="ECO:0000256" key="6">
    <source>
        <dbReference type="RuleBase" id="RU000320"/>
    </source>
</evidence>
<evidence type="ECO:0000259" key="8">
    <source>
        <dbReference type="Pfam" id="PF00361"/>
    </source>
</evidence>
<keyword evidence="4 7" id="KW-1133">Transmembrane helix</keyword>
<dbReference type="Proteomes" id="UP001266099">
    <property type="component" value="Unassembled WGS sequence"/>
</dbReference>
<dbReference type="PANTHER" id="PTHR43507:SF1">
    <property type="entry name" value="NADH-UBIQUINONE OXIDOREDUCTASE CHAIN 4"/>
    <property type="match status" value="1"/>
</dbReference>
<feature type="transmembrane region" description="Helical" evidence="7">
    <location>
        <begin position="119"/>
        <end position="137"/>
    </location>
</feature>
<dbReference type="InterPro" id="IPR001750">
    <property type="entry name" value="ND/Mrp_TM"/>
</dbReference>
<dbReference type="EMBL" id="JAVDUJ010000001">
    <property type="protein sequence ID" value="MDR6939273.1"/>
    <property type="molecule type" value="Genomic_DNA"/>
</dbReference>
<organism evidence="9 10">
    <name type="scientific">Arcanobacterium hippocoleae</name>
    <dbReference type="NCBI Taxonomy" id="149017"/>
    <lineage>
        <taxon>Bacteria</taxon>
        <taxon>Bacillati</taxon>
        <taxon>Actinomycetota</taxon>
        <taxon>Actinomycetes</taxon>
        <taxon>Actinomycetales</taxon>
        <taxon>Actinomycetaceae</taxon>
        <taxon>Arcanobacterium</taxon>
    </lineage>
</organism>
<protein>
    <submittedName>
        <fullName evidence="9">NADH-quinone oxidoreductase subunit M</fullName>
    </submittedName>
</protein>
<evidence type="ECO:0000256" key="3">
    <source>
        <dbReference type="ARBA" id="ARBA00022692"/>
    </source>
</evidence>
<feature type="transmembrane region" description="Helical" evidence="7">
    <location>
        <begin position="381"/>
        <end position="402"/>
    </location>
</feature>
<evidence type="ECO:0000256" key="7">
    <source>
        <dbReference type="SAM" id="Phobius"/>
    </source>
</evidence>
<dbReference type="InterPro" id="IPR010227">
    <property type="entry name" value="NADH_Q_OxRdtase_chainM/4"/>
</dbReference>
<dbReference type="Pfam" id="PF00361">
    <property type="entry name" value="Proton_antipo_M"/>
    <property type="match status" value="1"/>
</dbReference>
<accession>A0ABU1T1P1</accession>
<feature type="transmembrane region" description="Helical" evidence="7">
    <location>
        <begin position="6"/>
        <end position="28"/>
    </location>
</feature>
<feature type="domain" description="NADH:quinone oxidoreductase/Mrp antiporter transmembrane" evidence="8">
    <location>
        <begin position="137"/>
        <end position="429"/>
    </location>
</feature>
<evidence type="ECO:0000256" key="2">
    <source>
        <dbReference type="ARBA" id="ARBA00009025"/>
    </source>
</evidence>
<comment type="subcellular location">
    <subcellularLocation>
        <location evidence="1">Endomembrane system</location>
        <topology evidence="1">Multi-pass membrane protein</topology>
    </subcellularLocation>
    <subcellularLocation>
        <location evidence="6">Membrane</location>
        <topology evidence="6">Multi-pass membrane protein</topology>
    </subcellularLocation>
</comment>
<comment type="caution">
    <text evidence="9">The sequence shown here is derived from an EMBL/GenBank/DDBJ whole genome shotgun (WGS) entry which is preliminary data.</text>
</comment>
<reference evidence="9 10" key="1">
    <citation type="submission" date="2023-07" db="EMBL/GenBank/DDBJ databases">
        <title>Sequencing the genomes of 1000 actinobacteria strains.</title>
        <authorList>
            <person name="Klenk H.-P."/>
        </authorList>
    </citation>
    <scope>NUCLEOTIDE SEQUENCE [LARGE SCALE GENOMIC DNA]</scope>
    <source>
        <strain evidence="9 10">DSM 15539</strain>
    </source>
</reference>
<feature type="transmembrane region" description="Helical" evidence="7">
    <location>
        <begin position="143"/>
        <end position="161"/>
    </location>
</feature>
<feature type="transmembrane region" description="Helical" evidence="7">
    <location>
        <begin position="37"/>
        <end position="61"/>
    </location>
</feature>
<comment type="similarity">
    <text evidence="2">Belongs to the complex I subunit 4 family.</text>
</comment>
<feature type="transmembrane region" description="Helical" evidence="7">
    <location>
        <begin position="340"/>
        <end position="360"/>
    </location>
</feature>
<keyword evidence="10" id="KW-1185">Reference proteome</keyword>
<feature type="transmembrane region" description="Helical" evidence="7">
    <location>
        <begin position="81"/>
        <end position="107"/>
    </location>
</feature>
<dbReference type="InterPro" id="IPR003918">
    <property type="entry name" value="NADH_UbQ_OxRdtase"/>
</dbReference>
<feature type="transmembrane region" description="Helical" evidence="7">
    <location>
        <begin position="312"/>
        <end position="334"/>
    </location>
</feature>
<evidence type="ECO:0000313" key="10">
    <source>
        <dbReference type="Proteomes" id="UP001266099"/>
    </source>
</evidence>
<dbReference type="NCBIfam" id="TIGR01972">
    <property type="entry name" value="NDH_I_M"/>
    <property type="match status" value="1"/>
</dbReference>
<evidence type="ECO:0000256" key="5">
    <source>
        <dbReference type="ARBA" id="ARBA00023136"/>
    </source>
</evidence>